<dbReference type="InterPro" id="IPR051676">
    <property type="entry name" value="UPF0053_domain"/>
</dbReference>
<proteinExistence type="inferred from homology"/>
<dbReference type="CDD" id="cd04590">
    <property type="entry name" value="CBS_pair_CorC_HlyC_assoc"/>
    <property type="match status" value="1"/>
</dbReference>
<comment type="subcellular location">
    <subcellularLocation>
        <location evidence="1">Cell membrane</location>
        <topology evidence="1">Multi-pass membrane protein</topology>
    </subcellularLocation>
</comment>
<keyword evidence="15" id="KW-1185">Reference proteome</keyword>
<evidence type="ECO:0000256" key="10">
    <source>
        <dbReference type="PROSITE-ProRule" id="PRU01193"/>
    </source>
</evidence>
<feature type="transmembrane region" description="Helical" evidence="11">
    <location>
        <begin position="60"/>
        <end position="81"/>
    </location>
</feature>
<dbReference type="PROSITE" id="PS51846">
    <property type="entry name" value="CNNM"/>
    <property type="match status" value="1"/>
</dbReference>
<dbReference type="PROSITE" id="PS51371">
    <property type="entry name" value="CBS"/>
    <property type="match status" value="2"/>
</dbReference>
<dbReference type="GO" id="GO:0050660">
    <property type="term" value="F:flavin adenine dinucleotide binding"/>
    <property type="evidence" value="ECO:0007669"/>
    <property type="project" value="InterPro"/>
</dbReference>
<dbReference type="AlphaFoldDB" id="A0A7I7MA66"/>
<comment type="similarity">
    <text evidence="2">Belongs to the UPF0053 family.</text>
</comment>
<dbReference type="KEGG" id="mpsc:MPSYJ_23670"/>
<evidence type="ECO:0000259" key="12">
    <source>
        <dbReference type="PROSITE" id="PS51371"/>
    </source>
</evidence>
<dbReference type="Pfam" id="PF00571">
    <property type="entry name" value="CBS"/>
    <property type="match status" value="2"/>
</dbReference>
<name>A0A7I7MA66_9MYCO</name>
<keyword evidence="8 10" id="KW-0472">Membrane</keyword>
<dbReference type="Pfam" id="PF03471">
    <property type="entry name" value="CorC_HlyC"/>
    <property type="match status" value="1"/>
</dbReference>
<dbReference type="PANTHER" id="PTHR43099:SF5">
    <property type="entry name" value="HLYC_CORC FAMILY TRANSPORTER"/>
    <property type="match status" value="1"/>
</dbReference>
<dbReference type="InterPro" id="IPR005170">
    <property type="entry name" value="Transptr-assoc_dom"/>
</dbReference>
<dbReference type="Gene3D" id="3.10.580.10">
    <property type="entry name" value="CBS-domain"/>
    <property type="match status" value="1"/>
</dbReference>
<dbReference type="InterPro" id="IPR036318">
    <property type="entry name" value="FAD-bd_PCMH-like_sf"/>
</dbReference>
<sequence>MSRYWFDIGLITLLLLLNGLFAGSELALVSLREGQLRTLERSTGRRERALVRLARDPNRYLGTIQLGITLAGYLASAAAAVTLAEPLVPALEFLGGAAEAVAIAAVTIVLAAVNIIIGELVPKRLAMQYPARWALLVAAPLDRLATVTSPMVWLLSRATDVLVRLLGGKSDSADGQLSADELRELVAVQRVLSPEQREMIAGALEIHERVLREILVPRRSVVALPSDMSVGESRKLLVTSGHSRAPVVRSRDLDDVIGVVHLRDLLVEEDALETAARPILNLPDSLPVSEALRRFKTEREQFALVVDERGGSAGIVTLEDVLEEIVGEIYDETDRDVLAAQRLPDGSFTLPGNFPFHDLDDLGVHLEYAPPGDYTTVAGLVLVALGQIPRSGEKVALTDWSVEVSGVTGNTITEIRLVPRVAGDGRRATDGGGPSSS</sequence>
<feature type="domain" description="CNNM transmembrane" evidence="13">
    <location>
        <begin position="1"/>
        <end position="204"/>
    </location>
</feature>
<reference evidence="14 15" key="1">
    <citation type="journal article" date="2019" name="Emerg. Microbes Infect.">
        <title>Comprehensive subspecies identification of 175 nontuberculous mycobacteria species based on 7547 genomic profiles.</title>
        <authorList>
            <person name="Matsumoto Y."/>
            <person name="Kinjo T."/>
            <person name="Motooka D."/>
            <person name="Nabeya D."/>
            <person name="Jung N."/>
            <person name="Uechi K."/>
            <person name="Horii T."/>
            <person name="Iida T."/>
            <person name="Fujita J."/>
            <person name="Nakamura S."/>
        </authorList>
    </citation>
    <scope>NUCLEOTIDE SEQUENCE [LARGE SCALE GENOMIC DNA]</scope>
    <source>
        <strain evidence="14 15">JCM 13323</strain>
    </source>
</reference>
<organism evidence="14 15">
    <name type="scientific">Mycolicibacterium psychrotolerans</name>
    <dbReference type="NCBI Taxonomy" id="216929"/>
    <lineage>
        <taxon>Bacteria</taxon>
        <taxon>Bacillati</taxon>
        <taxon>Actinomycetota</taxon>
        <taxon>Actinomycetes</taxon>
        <taxon>Mycobacteriales</taxon>
        <taxon>Mycobacteriaceae</taxon>
        <taxon>Mycolicibacterium</taxon>
    </lineage>
</organism>
<dbReference type="SUPFAM" id="SSF54631">
    <property type="entry name" value="CBS-domain pair"/>
    <property type="match status" value="1"/>
</dbReference>
<keyword evidence="5" id="KW-0677">Repeat</keyword>
<evidence type="ECO:0000256" key="8">
    <source>
        <dbReference type="ARBA" id="ARBA00023136"/>
    </source>
</evidence>
<dbReference type="Proteomes" id="UP000466514">
    <property type="component" value="Chromosome"/>
</dbReference>
<keyword evidence="3" id="KW-1003">Cell membrane</keyword>
<evidence type="ECO:0000256" key="2">
    <source>
        <dbReference type="ARBA" id="ARBA00006337"/>
    </source>
</evidence>
<evidence type="ECO:0000259" key="13">
    <source>
        <dbReference type="PROSITE" id="PS51846"/>
    </source>
</evidence>
<protein>
    <submittedName>
        <fullName evidence="14">Membrane protein</fullName>
    </submittedName>
</protein>
<keyword evidence="6 10" id="KW-1133">Transmembrane helix</keyword>
<dbReference type="SMART" id="SM01091">
    <property type="entry name" value="CorC_HlyC"/>
    <property type="match status" value="1"/>
</dbReference>
<dbReference type="InterPro" id="IPR016169">
    <property type="entry name" value="FAD-bd_PCMH_sub2"/>
</dbReference>
<dbReference type="GO" id="GO:0005886">
    <property type="term" value="C:plasma membrane"/>
    <property type="evidence" value="ECO:0007669"/>
    <property type="project" value="UniProtKB-SubCell"/>
</dbReference>
<dbReference type="InterPro" id="IPR000644">
    <property type="entry name" value="CBS_dom"/>
</dbReference>
<feature type="transmembrane region" description="Helical" evidence="11">
    <location>
        <begin position="133"/>
        <end position="155"/>
    </location>
</feature>
<feature type="transmembrane region" description="Helical" evidence="11">
    <location>
        <begin position="101"/>
        <end position="121"/>
    </location>
</feature>
<dbReference type="SUPFAM" id="SSF56176">
    <property type="entry name" value="FAD-binding/transporter-associated domain-like"/>
    <property type="match status" value="1"/>
</dbReference>
<dbReference type="InterPro" id="IPR046342">
    <property type="entry name" value="CBS_dom_sf"/>
</dbReference>
<accession>A0A7I7MA66</accession>
<evidence type="ECO:0000313" key="15">
    <source>
        <dbReference type="Proteomes" id="UP000466514"/>
    </source>
</evidence>
<dbReference type="InterPro" id="IPR044751">
    <property type="entry name" value="Ion_transp-like_CBS"/>
</dbReference>
<evidence type="ECO:0000256" key="7">
    <source>
        <dbReference type="ARBA" id="ARBA00023122"/>
    </source>
</evidence>
<gene>
    <name evidence="14" type="ORF">MPSYJ_23670</name>
</gene>
<feature type="domain" description="CBS" evidence="12">
    <location>
        <begin position="275"/>
        <end position="332"/>
    </location>
</feature>
<evidence type="ECO:0000256" key="5">
    <source>
        <dbReference type="ARBA" id="ARBA00022737"/>
    </source>
</evidence>
<dbReference type="EMBL" id="AP022574">
    <property type="protein sequence ID" value="BBX68906.1"/>
    <property type="molecule type" value="Genomic_DNA"/>
</dbReference>
<feature type="domain" description="CBS" evidence="12">
    <location>
        <begin position="217"/>
        <end position="266"/>
    </location>
</feature>
<evidence type="ECO:0000256" key="6">
    <source>
        <dbReference type="ARBA" id="ARBA00022989"/>
    </source>
</evidence>
<evidence type="ECO:0000256" key="11">
    <source>
        <dbReference type="SAM" id="Phobius"/>
    </source>
</evidence>
<evidence type="ECO:0000256" key="1">
    <source>
        <dbReference type="ARBA" id="ARBA00004651"/>
    </source>
</evidence>
<dbReference type="SMART" id="SM00116">
    <property type="entry name" value="CBS"/>
    <property type="match status" value="2"/>
</dbReference>
<dbReference type="Gene3D" id="3.30.465.10">
    <property type="match status" value="1"/>
</dbReference>
<dbReference type="InterPro" id="IPR002550">
    <property type="entry name" value="CNNM"/>
</dbReference>
<dbReference type="PANTHER" id="PTHR43099">
    <property type="entry name" value="UPF0053 PROTEIN YRKA"/>
    <property type="match status" value="1"/>
</dbReference>
<feature type="transmembrane region" description="Helical" evidence="11">
    <location>
        <begin position="6"/>
        <end position="31"/>
    </location>
</feature>
<dbReference type="Pfam" id="PF01595">
    <property type="entry name" value="CNNM"/>
    <property type="match status" value="1"/>
</dbReference>
<keyword evidence="4 10" id="KW-0812">Transmembrane</keyword>
<evidence type="ECO:0000313" key="14">
    <source>
        <dbReference type="EMBL" id="BBX68906.1"/>
    </source>
</evidence>
<evidence type="ECO:0000256" key="4">
    <source>
        <dbReference type="ARBA" id="ARBA00022692"/>
    </source>
</evidence>
<keyword evidence="7 9" id="KW-0129">CBS domain</keyword>
<evidence type="ECO:0000256" key="9">
    <source>
        <dbReference type="PROSITE-ProRule" id="PRU00703"/>
    </source>
</evidence>
<evidence type="ECO:0000256" key="3">
    <source>
        <dbReference type="ARBA" id="ARBA00022475"/>
    </source>
</evidence>